<name>A6IW17_RAT</name>
<dbReference type="Proteomes" id="UP000234681">
    <property type="component" value="Chromosome 16"/>
</dbReference>
<reference evidence="1 2" key="1">
    <citation type="submission" date="2005-09" db="EMBL/GenBank/DDBJ databases">
        <authorList>
            <person name="Mural R.J."/>
            <person name="Li P.W."/>
            <person name="Adams M.D."/>
            <person name="Amanatides P.G."/>
            <person name="Baden-Tillson H."/>
            <person name="Barnstead M."/>
            <person name="Chin S.H."/>
            <person name="Dew I."/>
            <person name="Evans C.A."/>
            <person name="Ferriera S."/>
            <person name="Flanigan M."/>
            <person name="Fosler C."/>
            <person name="Glodek A."/>
            <person name="Gu Z."/>
            <person name="Holt R.A."/>
            <person name="Jennings D."/>
            <person name="Kraft C.L."/>
            <person name="Lu F."/>
            <person name="Nguyen T."/>
            <person name="Nusskern D.R."/>
            <person name="Pfannkoch C.M."/>
            <person name="Sitter C."/>
            <person name="Sutton G.G."/>
            <person name="Venter J.C."/>
            <person name="Wang Z."/>
            <person name="Woodage T."/>
            <person name="Zheng X.H."/>
            <person name="Zhong F."/>
        </authorList>
    </citation>
    <scope>NUCLEOTIDE SEQUENCE [LARGE SCALE GENOMIC DNA]</scope>
    <source>
        <strain>BN</strain>
        <strain evidence="2">Sprague-Dawley</strain>
    </source>
</reference>
<feature type="non-terminal residue" evidence="1">
    <location>
        <position position="9"/>
    </location>
</feature>
<dbReference type="EMBL" id="CH473970">
    <property type="protein sequence ID" value="EDM09058.1"/>
    <property type="molecule type" value="Genomic_DNA"/>
</dbReference>
<sequence>MGVSWEQRV</sequence>
<evidence type="ECO:0000313" key="1">
    <source>
        <dbReference type="EMBL" id="EDM09058.1"/>
    </source>
</evidence>
<organism evidence="1 2">
    <name type="scientific">Rattus norvegicus</name>
    <name type="common">Rat</name>
    <dbReference type="NCBI Taxonomy" id="10116"/>
    <lineage>
        <taxon>Eukaryota</taxon>
        <taxon>Metazoa</taxon>
        <taxon>Chordata</taxon>
        <taxon>Craniata</taxon>
        <taxon>Vertebrata</taxon>
        <taxon>Euteleostomi</taxon>
        <taxon>Mammalia</taxon>
        <taxon>Eutheria</taxon>
        <taxon>Euarchontoglires</taxon>
        <taxon>Glires</taxon>
        <taxon>Rodentia</taxon>
        <taxon>Myomorpha</taxon>
        <taxon>Muroidea</taxon>
        <taxon>Muridae</taxon>
        <taxon>Murinae</taxon>
        <taxon>Rattus</taxon>
    </lineage>
</organism>
<evidence type="ECO:0000313" key="2">
    <source>
        <dbReference type="Proteomes" id="UP000234681"/>
    </source>
</evidence>
<proteinExistence type="predicted"/>
<accession>A6IW17</accession>
<gene>
    <name evidence="1" type="ORF">rCG_42971</name>
</gene>
<protein>
    <submittedName>
        <fullName evidence="1">RCG42971</fullName>
    </submittedName>
</protein>